<accession>A0A074ZX54</accession>
<reference evidence="1 2" key="1">
    <citation type="submission" date="2013-11" db="EMBL/GenBank/DDBJ databases">
        <title>Opisthorchis viverrini - life in the bile duct.</title>
        <authorList>
            <person name="Young N.D."/>
            <person name="Nagarajan N."/>
            <person name="Lin S.J."/>
            <person name="Korhonen P.K."/>
            <person name="Jex A.R."/>
            <person name="Hall R.S."/>
            <person name="Safavi-Hemami H."/>
            <person name="Kaewkong W."/>
            <person name="Bertrand D."/>
            <person name="Gao S."/>
            <person name="Seet Q."/>
            <person name="Wongkham S."/>
            <person name="Teh B.T."/>
            <person name="Wongkham C."/>
            <person name="Intapan P.M."/>
            <person name="Maleewong W."/>
            <person name="Yang X."/>
            <person name="Hu M."/>
            <person name="Wang Z."/>
            <person name="Hofmann A."/>
            <person name="Sternberg P.W."/>
            <person name="Tan P."/>
            <person name="Wang J."/>
            <person name="Gasser R.B."/>
        </authorList>
    </citation>
    <scope>NUCLEOTIDE SEQUENCE [LARGE SCALE GENOMIC DNA]</scope>
</reference>
<dbReference type="AlphaFoldDB" id="A0A074ZX54"/>
<protein>
    <submittedName>
        <fullName evidence="1">Uncharacterized protein</fullName>
    </submittedName>
</protein>
<proteinExistence type="predicted"/>
<dbReference type="CTD" id="20319322"/>
<dbReference type="RefSeq" id="XP_009168328.1">
    <property type="nucleotide sequence ID" value="XM_009170064.1"/>
</dbReference>
<keyword evidence="2" id="KW-1185">Reference proteome</keyword>
<dbReference type="GeneID" id="20319322"/>
<sequence length="92" mass="10387">MRDSAGFQVEERSERTNTCVCIFGCAFALKDDYALQRLKDEAVWCCTFNYLKTSQTRDLAGFQGNDFAVYLFAAASTRNADVGPVNARGRRW</sequence>
<evidence type="ECO:0000313" key="1">
    <source>
        <dbReference type="EMBL" id="KER27940.1"/>
    </source>
</evidence>
<gene>
    <name evidence="1" type="ORF">T265_05140</name>
</gene>
<dbReference type="Proteomes" id="UP000054324">
    <property type="component" value="Unassembled WGS sequence"/>
</dbReference>
<dbReference type="KEGG" id="ovi:T265_05140"/>
<organism evidence="1 2">
    <name type="scientific">Opisthorchis viverrini</name>
    <name type="common">Southeast Asian liver fluke</name>
    <dbReference type="NCBI Taxonomy" id="6198"/>
    <lineage>
        <taxon>Eukaryota</taxon>
        <taxon>Metazoa</taxon>
        <taxon>Spiralia</taxon>
        <taxon>Lophotrochozoa</taxon>
        <taxon>Platyhelminthes</taxon>
        <taxon>Trematoda</taxon>
        <taxon>Digenea</taxon>
        <taxon>Opisthorchiida</taxon>
        <taxon>Opisthorchiata</taxon>
        <taxon>Opisthorchiidae</taxon>
        <taxon>Opisthorchis</taxon>
    </lineage>
</organism>
<evidence type="ECO:0000313" key="2">
    <source>
        <dbReference type="Proteomes" id="UP000054324"/>
    </source>
</evidence>
<name>A0A074ZX54_OPIVI</name>
<dbReference type="EMBL" id="KL596711">
    <property type="protein sequence ID" value="KER27940.1"/>
    <property type="molecule type" value="Genomic_DNA"/>
</dbReference>